<dbReference type="SUPFAM" id="SSF56601">
    <property type="entry name" value="beta-lactamase/transpeptidase-like"/>
    <property type="match status" value="1"/>
</dbReference>
<sequence length="120" mass="12993">MTFPIWVWANLVMMSPADQGVGPQHPCGQGTGHLRQNRTTDGHTQTWTVGATTGIATASWFGSYKGFGSEWANENTTINGTYYTGLDGANIAGTQWAHLMNAAPQYPGHRFPSPPPSMLR</sequence>
<dbReference type="InterPro" id="IPR012338">
    <property type="entry name" value="Beta-lactam/transpept-like"/>
</dbReference>
<dbReference type="Gene3D" id="3.40.710.10">
    <property type="entry name" value="DD-peptidase/beta-lactamase superfamily"/>
    <property type="match status" value="1"/>
</dbReference>
<dbReference type="EMBL" id="BMFW01000003">
    <property type="protein sequence ID" value="GGH91635.1"/>
    <property type="molecule type" value="Genomic_DNA"/>
</dbReference>
<evidence type="ECO:0000313" key="2">
    <source>
        <dbReference type="Proteomes" id="UP000643279"/>
    </source>
</evidence>
<name>A0ABQ2AK00_9MICC</name>
<gene>
    <name evidence="1" type="ORF">GCM10007170_08250</name>
</gene>
<comment type="caution">
    <text evidence="1">The sequence shown here is derived from an EMBL/GenBank/DDBJ whole genome shotgun (WGS) entry which is preliminary data.</text>
</comment>
<protein>
    <submittedName>
        <fullName evidence="1">Uncharacterized protein</fullName>
    </submittedName>
</protein>
<proteinExistence type="predicted"/>
<reference evidence="2" key="1">
    <citation type="journal article" date="2019" name="Int. J. Syst. Evol. Microbiol.">
        <title>The Global Catalogue of Microorganisms (GCM) 10K type strain sequencing project: providing services to taxonomists for standard genome sequencing and annotation.</title>
        <authorList>
            <consortium name="The Broad Institute Genomics Platform"/>
            <consortium name="The Broad Institute Genome Sequencing Center for Infectious Disease"/>
            <person name="Wu L."/>
            <person name="Ma J."/>
        </authorList>
    </citation>
    <scope>NUCLEOTIDE SEQUENCE [LARGE SCALE GENOMIC DNA]</scope>
    <source>
        <strain evidence="2">CGMCC 1.12778</strain>
    </source>
</reference>
<evidence type="ECO:0000313" key="1">
    <source>
        <dbReference type="EMBL" id="GGH91635.1"/>
    </source>
</evidence>
<dbReference type="Proteomes" id="UP000643279">
    <property type="component" value="Unassembled WGS sequence"/>
</dbReference>
<accession>A0ABQ2AK00</accession>
<organism evidence="1 2">
    <name type="scientific">Arthrobacter liuii</name>
    <dbReference type="NCBI Taxonomy" id="1476996"/>
    <lineage>
        <taxon>Bacteria</taxon>
        <taxon>Bacillati</taxon>
        <taxon>Actinomycetota</taxon>
        <taxon>Actinomycetes</taxon>
        <taxon>Micrococcales</taxon>
        <taxon>Micrococcaceae</taxon>
        <taxon>Arthrobacter</taxon>
    </lineage>
</organism>
<keyword evidence="2" id="KW-1185">Reference proteome</keyword>